<dbReference type="Pfam" id="PF01124">
    <property type="entry name" value="MAPEG"/>
    <property type="match status" value="1"/>
</dbReference>
<keyword evidence="7" id="KW-1185">Reference proteome</keyword>
<feature type="transmembrane region" description="Helical" evidence="5">
    <location>
        <begin position="155"/>
        <end position="177"/>
    </location>
</feature>
<protein>
    <submittedName>
        <fullName evidence="6">Predicted protein</fullName>
    </submittedName>
</protein>
<feature type="transmembrane region" description="Helical" evidence="5">
    <location>
        <begin position="71"/>
        <end position="91"/>
    </location>
</feature>
<proteinExistence type="predicted"/>
<organism evidence="7">
    <name type="scientific">Micromonas pusilla (strain CCMP1545)</name>
    <name type="common">Picoplanktonic green alga</name>
    <dbReference type="NCBI Taxonomy" id="564608"/>
    <lineage>
        <taxon>Eukaryota</taxon>
        <taxon>Viridiplantae</taxon>
        <taxon>Chlorophyta</taxon>
        <taxon>Mamiellophyceae</taxon>
        <taxon>Mamiellales</taxon>
        <taxon>Mamiellaceae</taxon>
        <taxon>Micromonas</taxon>
    </lineage>
</organism>
<evidence type="ECO:0000256" key="1">
    <source>
        <dbReference type="ARBA" id="ARBA00004370"/>
    </source>
</evidence>
<name>C1MH76_MICPC</name>
<evidence type="ECO:0000313" key="7">
    <source>
        <dbReference type="Proteomes" id="UP000001876"/>
    </source>
</evidence>
<keyword evidence="2 5" id="KW-0812">Transmembrane</keyword>
<gene>
    <name evidence="6" type="ORF">MICPUCDRAFT_46189</name>
</gene>
<evidence type="ECO:0000256" key="5">
    <source>
        <dbReference type="SAM" id="Phobius"/>
    </source>
</evidence>
<dbReference type="InterPro" id="IPR001129">
    <property type="entry name" value="Membr-assoc_MAPEG"/>
</dbReference>
<accession>C1MH76</accession>
<evidence type="ECO:0000256" key="3">
    <source>
        <dbReference type="ARBA" id="ARBA00022989"/>
    </source>
</evidence>
<dbReference type="KEGG" id="mpp:MICPUCDRAFT_46189"/>
<feature type="transmembrane region" description="Helical" evidence="5">
    <location>
        <begin position="189"/>
        <end position="208"/>
    </location>
</feature>
<dbReference type="RefSeq" id="XP_003054904.1">
    <property type="nucleotide sequence ID" value="XM_003054858.1"/>
</dbReference>
<dbReference type="GO" id="GO:0016020">
    <property type="term" value="C:membrane"/>
    <property type="evidence" value="ECO:0007669"/>
    <property type="project" value="UniProtKB-SubCell"/>
</dbReference>
<dbReference type="AlphaFoldDB" id="C1MH76"/>
<dbReference type="eggNOG" id="ENOG502S7VR">
    <property type="taxonomic scope" value="Eukaryota"/>
</dbReference>
<sequence length="218" mass="23798">MVSSLFSKAVFTMDTRQLPLSVVVFALSGFVSVANHAYKTSAFDHKAFVASFPATYGTKWRAGKSAAPVDVSAFAPVVLVTAAWALLYYAFLMDQSATAFVVLKDAKRKAAAEKKPTPTLADVKYGKYSKGARMRVADRTVGNYLEQSVPFLTSLWLHAAFVSPVNAAAIGWCWIAARFVYPWAYKRPFPAVFVSTLPSYACVVYLLGEVVRSVVALK</sequence>
<evidence type="ECO:0000256" key="2">
    <source>
        <dbReference type="ARBA" id="ARBA00022692"/>
    </source>
</evidence>
<keyword evidence="3 5" id="KW-1133">Transmembrane helix</keyword>
<dbReference type="EMBL" id="GG663735">
    <property type="protein sequence ID" value="EEH60156.1"/>
    <property type="molecule type" value="Genomic_DNA"/>
</dbReference>
<dbReference type="OrthoDB" id="10265564at2759"/>
<dbReference type="Proteomes" id="UP000001876">
    <property type="component" value="Unassembled WGS sequence"/>
</dbReference>
<comment type="subcellular location">
    <subcellularLocation>
        <location evidence="1">Membrane</location>
    </subcellularLocation>
</comment>
<reference evidence="6 7" key="1">
    <citation type="journal article" date="2009" name="Science">
        <title>Green evolution and dynamic adaptations revealed by genomes of the marine picoeukaryotes Micromonas.</title>
        <authorList>
            <person name="Worden A.Z."/>
            <person name="Lee J.H."/>
            <person name="Mock T."/>
            <person name="Rouze P."/>
            <person name="Simmons M.P."/>
            <person name="Aerts A.L."/>
            <person name="Allen A.E."/>
            <person name="Cuvelier M.L."/>
            <person name="Derelle E."/>
            <person name="Everett M.V."/>
            <person name="Foulon E."/>
            <person name="Grimwood J."/>
            <person name="Gundlach H."/>
            <person name="Henrissat B."/>
            <person name="Napoli C."/>
            <person name="McDonald S.M."/>
            <person name="Parker M.S."/>
            <person name="Rombauts S."/>
            <person name="Salamov A."/>
            <person name="Von Dassow P."/>
            <person name="Badger J.H."/>
            <person name="Coutinho P.M."/>
            <person name="Demir E."/>
            <person name="Dubchak I."/>
            <person name="Gentemann C."/>
            <person name="Eikrem W."/>
            <person name="Gready J.E."/>
            <person name="John U."/>
            <person name="Lanier W."/>
            <person name="Lindquist E.A."/>
            <person name="Lucas S."/>
            <person name="Mayer K.F."/>
            <person name="Moreau H."/>
            <person name="Not F."/>
            <person name="Otillar R."/>
            <person name="Panaud O."/>
            <person name="Pangilinan J."/>
            <person name="Paulsen I."/>
            <person name="Piegu B."/>
            <person name="Poliakov A."/>
            <person name="Robbens S."/>
            <person name="Schmutz J."/>
            <person name="Toulza E."/>
            <person name="Wyss T."/>
            <person name="Zelensky A."/>
            <person name="Zhou K."/>
            <person name="Armbrust E.V."/>
            <person name="Bhattacharya D."/>
            <person name="Goodenough U.W."/>
            <person name="Van de Peer Y."/>
            <person name="Grigoriev I.V."/>
        </authorList>
    </citation>
    <scope>NUCLEOTIDE SEQUENCE [LARGE SCALE GENOMIC DNA]</scope>
    <source>
        <strain evidence="6 7">CCMP1545</strain>
    </source>
</reference>
<dbReference type="GeneID" id="9681244"/>
<dbReference type="InterPro" id="IPR023352">
    <property type="entry name" value="MAPEG-like_dom_sf"/>
</dbReference>
<dbReference type="SUPFAM" id="SSF161084">
    <property type="entry name" value="MAPEG domain-like"/>
    <property type="match status" value="1"/>
</dbReference>
<keyword evidence="4 5" id="KW-0472">Membrane</keyword>
<dbReference type="Gene3D" id="1.20.120.550">
    <property type="entry name" value="Membrane associated eicosanoid/glutathione metabolism-like domain"/>
    <property type="match status" value="1"/>
</dbReference>
<evidence type="ECO:0000256" key="4">
    <source>
        <dbReference type="ARBA" id="ARBA00023136"/>
    </source>
</evidence>
<evidence type="ECO:0000313" key="6">
    <source>
        <dbReference type="EMBL" id="EEH60156.1"/>
    </source>
</evidence>
<feature type="transmembrane region" description="Helical" evidence="5">
    <location>
        <begin position="20"/>
        <end position="38"/>
    </location>
</feature>